<evidence type="ECO:0000313" key="2">
    <source>
        <dbReference type="Proteomes" id="UP000494218"/>
    </source>
</evidence>
<dbReference type="Proteomes" id="UP000494218">
    <property type="component" value="Unassembled WGS sequence"/>
</dbReference>
<proteinExistence type="predicted"/>
<reference evidence="1 2" key="1">
    <citation type="submission" date="2019-09" db="EMBL/GenBank/DDBJ databases">
        <authorList>
            <person name="Depoorter E."/>
        </authorList>
    </citation>
    <scope>NUCLEOTIDE SEQUENCE [LARGE SCALE GENOMIC DNA]</scope>
    <source>
        <strain evidence="1">LMG 23254</strain>
    </source>
</reference>
<organism evidence="1 2">
    <name type="scientific">Burkholderia lata (strain ATCC 17760 / DSM 23089 / LMG 22485 / NCIMB 9086 / R18194 / 383)</name>
    <dbReference type="NCBI Taxonomy" id="482957"/>
    <lineage>
        <taxon>Bacteria</taxon>
        <taxon>Pseudomonadati</taxon>
        <taxon>Pseudomonadota</taxon>
        <taxon>Betaproteobacteria</taxon>
        <taxon>Burkholderiales</taxon>
        <taxon>Burkholderiaceae</taxon>
        <taxon>Burkholderia</taxon>
        <taxon>Burkholderia cepacia complex</taxon>
    </lineage>
</organism>
<dbReference type="RefSeq" id="WP_175033541.1">
    <property type="nucleotide sequence ID" value="NZ_CABVPW010000026.1"/>
</dbReference>
<evidence type="ECO:0008006" key="3">
    <source>
        <dbReference type="Google" id="ProtNLM"/>
    </source>
</evidence>
<sequence length="96" mass="10449">MPSFTTRVILHGVREDEQAYTDLHVAMKKAGFSRTIKGGGKEYHLPPAEYDFDGAITKAQVIDKAKAAALSVHDDFGVLVTEAVTSGQMWVGLKEV</sequence>
<accession>A0A6P2PC85</accession>
<gene>
    <name evidence="1" type="ORF">BLA23254_05009</name>
</gene>
<name>A0A6P2PC85_BURL3</name>
<protein>
    <recommendedName>
        <fullName evidence="3">DUF2622 domain-containing protein</fullName>
    </recommendedName>
</protein>
<dbReference type="AlphaFoldDB" id="A0A6P2PC85"/>
<evidence type="ECO:0000313" key="1">
    <source>
        <dbReference type="EMBL" id="VWC05286.1"/>
    </source>
</evidence>
<dbReference type="EMBL" id="CABVPW010000026">
    <property type="protein sequence ID" value="VWC05286.1"/>
    <property type="molecule type" value="Genomic_DNA"/>
</dbReference>